<name>A0A0D2PZS4_HYPSF</name>
<protein>
    <submittedName>
        <fullName evidence="2">Uncharacterized protein</fullName>
    </submittedName>
</protein>
<keyword evidence="3" id="KW-1185">Reference proteome</keyword>
<sequence length="89" mass="9907">MSPDPLHLSKDTPVTRPRKQSVLPPISAPSADFLPIPNKSVAVIRAVCYEKHHTMCPKPREDAILPDRLIDSTDKNKPKVILTEGQCVR</sequence>
<accession>A0A0D2PZS4</accession>
<dbReference type="Proteomes" id="UP000054270">
    <property type="component" value="Unassembled WGS sequence"/>
</dbReference>
<gene>
    <name evidence="2" type="ORF">HYPSUDRAFT_65155</name>
</gene>
<feature type="region of interest" description="Disordered" evidence="1">
    <location>
        <begin position="1"/>
        <end position="29"/>
    </location>
</feature>
<proteinExistence type="predicted"/>
<evidence type="ECO:0000313" key="3">
    <source>
        <dbReference type="Proteomes" id="UP000054270"/>
    </source>
</evidence>
<dbReference type="EMBL" id="KN817534">
    <property type="protein sequence ID" value="KJA24840.1"/>
    <property type="molecule type" value="Genomic_DNA"/>
</dbReference>
<organism evidence="2 3">
    <name type="scientific">Hypholoma sublateritium (strain FD-334 SS-4)</name>
    <dbReference type="NCBI Taxonomy" id="945553"/>
    <lineage>
        <taxon>Eukaryota</taxon>
        <taxon>Fungi</taxon>
        <taxon>Dikarya</taxon>
        <taxon>Basidiomycota</taxon>
        <taxon>Agaricomycotina</taxon>
        <taxon>Agaricomycetes</taxon>
        <taxon>Agaricomycetidae</taxon>
        <taxon>Agaricales</taxon>
        <taxon>Agaricineae</taxon>
        <taxon>Strophariaceae</taxon>
        <taxon>Hypholoma</taxon>
    </lineage>
</organism>
<evidence type="ECO:0000313" key="2">
    <source>
        <dbReference type="EMBL" id="KJA24840.1"/>
    </source>
</evidence>
<evidence type="ECO:0000256" key="1">
    <source>
        <dbReference type="SAM" id="MobiDB-lite"/>
    </source>
</evidence>
<reference evidence="3" key="1">
    <citation type="submission" date="2014-04" db="EMBL/GenBank/DDBJ databases">
        <title>Evolutionary Origins and Diversification of the Mycorrhizal Mutualists.</title>
        <authorList>
            <consortium name="DOE Joint Genome Institute"/>
            <consortium name="Mycorrhizal Genomics Consortium"/>
            <person name="Kohler A."/>
            <person name="Kuo A."/>
            <person name="Nagy L.G."/>
            <person name="Floudas D."/>
            <person name="Copeland A."/>
            <person name="Barry K.W."/>
            <person name="Cichocki N."/>
            <person name="Veneault-Fourrey C."/>
            <person name="LaButti K."/>
            <person name="Lindquist E.A."/>
            <person name="Lipzen A."/>
            <person name="Lundell T."/>
            <person name="Morin E."/>
            <person name="Murat C."/>
            <person name="Riley R."/>
            <person name="Ohm R."/>
            <person name="Sun H."/>
            <person name="Tunlid A."/>
            <person name="Henrissat B."/>
            <person name="Grigoriev I.V."/>
            <person name="Hibbett D.S."/>
            <person name="Martin F."/>
        </authorList>
    </citation>
    <scope>NUCLEOTIDE SEQUENCE [LARGE SCALE GENOMIC DNA]</scope>
    <source>
        <strain evidence="3">FD-334 SS-4</strain>
    </source>
</reference>
<dbReference type="AlphaFoldDB" id="A0A0D2PZS4"/>